<organism evidence="2 3">
    <name type="scientific">Iris pallida</name>
    <name type="common">Sweet iris</name>
    <dbReference type="NCBI Taxonomy" id="29817"/>
    <lineage>
        <taxon>Eukaryota</taxon>
        <taxon>Viridiplantae</taxon>
        <taxon>Streptophyta</taxon>
        <taxon>Embryophyta</taxon>
        <taxon>Tracheophyta</taxon>
        <taxon>Spermatophyta</taxon>
        <taxon>Magnoliopsida</taxon>
        <taxon>Liliopsida</taxon>
        <taxon>Asparagales</taxon>
        <taxon>Iridaceae</taxon>
        <taxon>Iridoideae</taxon>
        <taxon>Irideae</taxon>
        <taxon>Iris</taxon>
    </lineage>
</organism>
<evidence type="ECO:0000256" key="1">
    <source>
        <dbReference type="SAM" id="MobiDB-lite"/>
    </source>
</evidence>
<reference evidence="2" key="2">
    <citation type="submission" date="2023-04" db="EMBL/GenBank/DDBJ databases">
        <authorList>
            <person name="Bruccoleri R.E."/>
            <person name="Oakeley E.J."/>
            <person name="Faust A.-M."/>
            <person name="Dessus-Babus S."/>
            <person name="Altorfer M."/>
            <person name="Burckhardt D."/>
            <person name="Oertli M."/>
            <person name="Naumann U."/>
            <person name="Petersen F."/>
            <person name="Wong J."/>
        </authorList>
    </citation>
    <scope>NUCLEOTIDE SEQUENCE</scope>
    <source>
        <strain evidence="2">GSM-AAB239-AS_SAM_17_03QT</strain>
        <tissue evidence="2">Leaf</tissue>
    </source>
</reference>
<accession>A0AAX6HGW2</accession>
<reference evidence="2" key="1">
    <citation type="journal article" date="2023" name="GigaByte">
        <title>Genome assembly of the bearded iris, Iris pallida Lam.</title>
        <authorList>
            <person name="Bruccoleri R.E."/>
            <person name="Oakeley E.J."/>
            <person name="Faust A.M.E."/>
            <person name="Altorfer M."/>
            <person name="Dessus-Babus S."/>
            <person name="Burckhardt D."/>
            <person name="Oertli M."/>
            <person name="Naumann U."/>
            <person name="Petersen F."/>
            <person name="Wong J."/>
        </authorList>
    </citation>
    <scope>NUCLEOTIDE SEQUENCE</scope>
    <source>
        <strain evidence="2">GSM-AAB239-AS_SAM_17_03QT</strain>
    </source>
</reference>
<comment type="caution">
    <text evidence="2">The sequence shown here is derived from an EMBL/GenBank/DDBJ whole genome shotgun (WGS) entry which is preliminary data.</text>
</comment>
<protein>
    <submittedName>
        <fullName evidence="2">Splicing factor PWI domain-containing protein</fullName>
    </submittedName>
</protein>
<evidence type="ECO:0000313" key="2">
    <source>
        <dbReference type="EMBL" id="KAJ6839764.1"/>
    </source>
</evidence>
<sequence length="128" mass="13854">MNLWAVRATVPMRFSTGVAIPSPGHARRPPRDSSSAVRSPRRATTDAPPPPSTSPTVLEPSFSLLERDRPRPGVNSNLPASGARAPQDRAGQRLGLPPDRYPSALVPERQPPILRFSPHHPETSTCVD</sequence>
<dbReference type="EMBL" id="JANAVB010009798">
    <property type="protein sequence ID" value="KAJ6839764.1"/>
    <property type="molecule type" value="Genomic_DNA"/>
</dbReference>
<dbReference type="AlphaFoldDB" id="A0AAX6HGW2"/>
<keyword evidence="3" id="KW-1185">Reference proteome</keyword>
<proteinExistence type="predicted"/>
<dbReference type="Proteomes" id="UP001140949">
    <property type="component" value="Unassembled WGS sequence"/>
</dbReference>
<evidence type="ECO:0000313" key="3">
    <source>
        <dbReference type="Proteomes" id="UP001140949"/>
    </source>
</evidence>
<name>A0AAX6HGW2_IRIPA</name>
<feature type="region of interest" description="Disordered" evidence="1">
    <location>
        <begin position="15"/>
        <end position="128"/>
    </location>
</feature>
<gene>
    <name evidence="2" type="ORF">M6B38_313720</name>
</gene>